<evidence type="ECO:0000313" key="1">
    <source>
        <dbReference type="EMBL" id="MEQ2241046.1"/>
    </source>
</evidence>
<keyword evidence="2" id="KW-1185">Reference proteome</keyword>
<dbReference type="Proteomes" id="UP001482620">
    <property type="component" value="Unassembled WGS sequence"/>
</dbReference>
<protein>
    <submittedName>
        <fullName evidence="1">Uncharacterized protein</fullName>
    </submittedName>
</protein>
<organism evidence="1 2">
    <name type="scientific">Ilyodon furcidens</name>
    <name type="common">goldbreast splitfin</name>
    <dbReference type="NCBI Taxonomy" id="33524"/>
    <lineage>
        <taxon>Eukaryota</taxon>
        <taxon>Metazoa</taxon>
        <taxon>Chordata</taxon>
        <taxon>Craniata</taxon>
        <taxon>Vertebrata</taxon>
        <taxon>Euteleostomi</taxon>
        <taxon>Actinopterygii</taxon>
        <taxon>Neopterygii</taxon>
        <taxon>Teleostei</taxon>
        <taxon>Neoteleostei</taxon>
        <taxon>Acanthomorphata</taxon>
        <taxon>Ovalentaria</taxon>
        <taxon>Atherinomorphae</taxon>
        <taxon>Cyprinodontiformes</taxon>
        <taxon>Goodeidae</taxon>
        <taxon>Ilyodon</taxon>
    </lineage>
</organism>
<accession>A0ABV0U8J3</accession>
<gene>
    <name evidence="1" type="ORF">ILYODFUR_021415</name>
</gene>
<sequence>ALCSETTHFLCLQMSLIKDLCAPEEVGEGGCFISTLRKGSGSFISLRWRIICRRSGEAAASLPALLLHIQNWKVLQETLSYIYCSLKETSQTFKAGYMAPKKYFTEHCSNVRGQHYLLITC</sequence>
<proteinExistence type="predicted"/>
<feature type="non-terminal residue" evidence="1">
    <location>
        <position position="1"/>
    </location>
</feature>
<evidence type="ECO:0000313" key="2">
    <source>
        <dbReference type="Proteomes" id="UP001482620"/>
    </source>
</evidence>
<name>A0ABV0U8J3_9TELE</name>
<reference evidence="1 2" key="1">
    <citation type="submission" date="2021-06" db="EMBL/GenBank/DDBJ databases">
        <authorList>
            <person name="Palmer J.M."/>
        </authorList>
    </citation>
    <scope>NUCLEOTIDE SEQUENCE [LARGE SCALE GENOMIC DNA]</scope>
    <source>
        <strain evidence="2">if_2019</strain>
        <tissue evidence="1">Muscle</tissue>
    </source>
</reference>
<comment type="caution">
    <text evidence="1">The sequence shown here is derived from an EMBL/GenBank/DDBJ whole genome shotgun (WGS) entry which is preliminary data.</text>
</comment>
<dbReference type="EMBL" id="JAHRIQ010060207">
    <property type="protein sequence ID" value="MEQ2241046.1"/>
    <property type="molecule type" value="Genomic_DNA"/>
</dbReference>